<evidence type="ECO:0000313" key="2">
    <source>
        <dbReference type="Proteomes" id="UP000006420"/>
    </source>
</evidence>
<organism evidence="1 2">
    <name type="scientific">Dysgonomonas mossii DSM 22836</name>
    <dbReference type="NCBI Taxonomy" id="742767"/>
    <lineage>
        <taxon>Bacteria</taxon>
        <taxon>Pseudomonadati</taxon>
        <taxon>Bacteroidota</taxon>
        <taxon>Bacteroidia</taxon>
        <taxon>Bacteroidales</taxon>
        <taxon>Dysgonomonadaceae</taxon>
        <taxon>Dysgonomonas</taxon>
    </lineage>
</organism>
<dbReference type="Proteomes" id="UP000006420">
    <property type="component" value="Unassembled WGS sequence"/>
</dbReference>
<evidence type="ECO:0000313" key="1">
    <source>
        <dbReference type="EMBL" id="EGK04724.1"/>
    </source>
</evidence>
<dbReference type="HOGENOM" id="CLU_2665271_0_0_10"/>
<dbReference type="GeneID" id="78083929"/>
<keyword evidence="2" id="KW-1185">Reference proteome</keyword>
<gene>
    <name evidence="1" type="ORF">HMPREF9456_03335</name>
</gene>
<dbReference type="AlphaFoldDB" id="F8X526"/>
<dbReference type="RefSeq" id="WP_006844702.1">
    <property type="nucleotide sequence ID" value="NZ_AQWJ01000012.1"/>
</dbReference>
<dbReference type="EMBL" id="ADLW01000021">
    <property type="protein sequence ID" value="EGK04724.1"/>
    <property type="molecule type" value="Genomic_DNA"/>
</dbReference>
<protein>
    <submittedName>
        <fullName evidence="1">Uncharacterized protein</fullName>
    </submittedName>
</protein>
<sequence length="75" mass="8706">MRITVDTEKKSIIVWEDASIKEIMDFLESAFPDSCEEYTIERTVTVEQVNKPITPIIFPPSIFPTVRPWGTEIIY</sequence>
<dbReference type="STRING" id="742767.HMPREF9456_03335"/>
<proteinExistence type="predicted"/>
<reference evidence="1 2" key="1">
    <citation type="submission" date="2011-04" db="EMBL/GenBank/DDBJ databases">
        <title>The Genome Sequence of Dysgonomonas mossii DSM 22836.</title>
        <authorList>
            <consortium name="The Broad Institute Genome Sequencing Platform"/>
            <person name="Earl A."/>
            <person name="Ward D."/>
            <person name="Feldgarden M."/>
            <person name="Gevers D."/>
            <person name="Pudlo N."/>
            <person name="Martens E."/>
            <person name="Allen-Vercoe E."/>
            <person name="Young S.K."/>
            <person name="Zeng Q."/>
            <person name="Gargeya S."/>
            <person name="Fitzgerald M."/>
            <person name="Haas B."/>
            <person name="Abouelleil A."/>
            <person name="Alvarado L."/>
            <person name="Arachchi H.M."/>
            <person name="Berlin A."/>
            <person name="Brown A."/>
            <person name="Chapman S.B."/>
            <person name="Chen Z."/>
            <person name="Dunbar C."/>
            <person name="Freedman E."/>
            <person name="Gearin G."/>
            <person name="Gellesch M."/>
            <person name="Goldberg J."/>
            <person name="Griggs A."/>
            <person name="Gujja S."/>
            <person name="Heiman D."/>
            <person name="Howarth C."/>
            <person name="Larson L."/>
            <person name="Lui A."/>
            <person name="MacDonald P.J.P."/>
            <person name="Mehta T."/>
            <person name="Montmayeur A."/>
            <person name="Murphy C."/>
            <person name="Neiman D."/>
            <person name="Pearson M."/>
            <person name="Priest M."/>
            <person name="Roberts A."/>
            <person name="Saif S."/>
            <person name="Shea T."/>
            <person name="Shenoy N."/>
            <person name="Sisk P."/>
            <person name="Stolte C."/>
            <person name="Sykes S."/>
            <person name="Yandava C."/>
            <person name="Wortman J."/>
            <person name="Nusbaum C."/>
            <person name="Birren B."/>
        </authorList>
    </citation>
    <scope>NUCLEOTIDE SEQUENCE [LARGE SCALE GENOMIC DNA]</scope>
    <source>
        <strain evidence="1 2">DSM 22836</strain>
    </source>
</reference>
<name>F8X526_9BACT</name>
<accession>F8X526</accession>
<comment type="caution">
    <text evidence="1">The sequence shown here is derived from an EMBL/GenBank/DDBJ whole genome shotgun (WGS) entry which is preliminary data.</text>
</comment>